<evidence type="ECO:0000313" key="1">
    <source>
        <dbReference type="EMBL" id="KAJ8114841.1"/>
    </source>
</evidence>
<proteinExistence type="predicted"/>
<evidence type="ECO:0000313" key="2">
    <source>
        <dbReference type="Proteomes" id="UP001153334"/>
    </source>
</evidence>
<reference evidence="1" key="1">
    <citation type="submission" date="2022-11" db="EMBL/GenBank/DDBJ databases">
        <title>Genome Sequence of Nemania bipapillata.</title>
        <authorList>
            <person name="Buettner E."/>
        </authorList>
    </citation>
    <scope>NUCLEOTIDE SEQUENCE</scope>
    <source>
        <strain evidence="1">CP14</strain>
    </source>
</reference>
<accession>A0ACC2II22</accession>
<dbReference type="EMBL" id="JAPESX010001367">
    <property type="protein sequence ID" value="KAJ8114841.1"/>
    <property type="molecule type" value="Genomic_DNA"/>
</dbReference>
<gene>
    <name evidence="1" type="ORF">ONZ43_g4805</name>
</gene>
<name>A0ACC2II22_9PEZI</name>
<protein>
    <submittedName>
        <fullName evidence="1">Uncharacterized protein</fullName>
    </submittedName>
</protein>
<sequence>MTRLGLRGQLGLVAFAAAVGAIPVEHNQLSSTHLHAANAGLVLTENYHTLSRVQRPPGVSRTLDILRQIRRNRVFKDTAGLSPSDDPTGVDHIRAELNQIEYIMKVGIGSEPYYMIPDTGSSDTWVVQDGFKCIDPYFGEEVPAEYCQFGPQFKGDFPGGKIENQNLNISYLSGDYLNGNMGYADITVANITVPKQQFALVNVASFGGDGISSGILGLGLRALTAAFTGSNPSEDGIGNLVNYAPLMETIGTSKAASPILSFAMSRQENRSYIAFGGVPPVPTGEYTTVPIQKLTTNSGRTDYFYYNIKIDSMRWTSSTRNQSVANPPSMLVDSGTTINLFPVDVAAAINAAYTPSGKREDTMVWSVPCNATPPALDIVIGGKPIRTHPSSMILPETELNGSGRCLSGIGAGQPGSFILGDTFMQEIVAVFDVSEKMQLKFAHRTD</sequence>
<organism evidence="1 2">
    <name type="scientific">Nemania bipapillata</name>
    <dbReference type="NCBI Taxonomy" id="110536"/>
    <lineage>
        <taxon>Eukaryota</taxon>
        <taxon>Fungi</taxon>
        <taxon>Dikarya</taxon>
        <taxon>Ascomycota</taxon>
        <taxon>Pezizomycotina</taxon>
        <taxon>Sordariomycetes</taxon>
        <taxon>Xylariomycetidae</taxon>
        <taxon>Xylariales</taxon>
        <taxon>Xylariaceae</taxon>
        <taxon>Nemania</taxon>
    </lineage>
</organism>
<dbReference type="Proteomes" id="UP001153334">
    <property type="component" value="Unassembled WGS sequence"/>
</dbReference>
<keyword evidence="2" id="KW-1185">Reference proteome</keyword>
<comment type="caution">
    <text evidence="1">The sequence shown here is derived from an EMBL/GenBank/DDBJ whole genome shotgun (WGS) entry which is preliminary data.</text>
</comment>